<protein>
    <submittedName>
        <fullName evidence="4">Interferon-induced very large GTPase 1-like isoform X2</fullName>
    </submittedName>
</protein>
<feature type="coiled-coil region" evidence="1">
    <location>
        <begin position="656"/>
        <end position="683"/>
    </location>
</feature>
<evidence type="ECO:0000313" key="5">
    <source>
        <dbReference type="Proteomes" id="UP001369086"/>
    </source>
</evidence>
<evidence type="ECO:0000259" key="3">
    <source>
        <dbReference type="Pfam" id="PF01823"/>
    </source>
</evidence>
<dbReference type="EMBL" id="JAHFZB010000020">
    <property type="protein sequence ID" value="KAK6477811.1"/>
    <property type="molecule type" value="Genomic_DNA"/>
</dbReference>
<comment type="caution">
    <text evidence="4">The sequence shown here is derived from an EMBL/GenBank/DDBJ whole genome shotgun (WGS) entry which is preliminary data.</text>
</comment>
<gene>
    <name evidence="4" type="ORF">HHUSO_G21418</name>
</gene>
<accession>A0ABR0YZI1</accession>
<sequence>NQGLDPRKWKELLKNEFQVTSVEALQHLNKEDYQELEKHAEADWERRALAKLVNVDISPKSDEDLEKKIEDSGLDNGEMENILKEEYGITSLVSLQYLKNSDLRLLQKKTEKEWEKRALSRLLNTEIAPKMTQEDEKRALKCVKKISDGLAHVTKDLESHLKRIGRDELGNNDLKASADKSLNTLTELMNKMDTLNSNSVKRTEWTPSDLIYRASEGGVFRGILFSNDVKDEQVYRGIILDKPVECCLLGPFLSMQEKSYTFQSSEHESSFESSLQTCGASYSAELHASYAGFSVEAGGGTASSSTDSNKTSQAKEESYGSVIKQTFMPMASFEFTHTQLKLSEDALHVLKEIDDFMSRDLIRRQMVVLLQSQAIKFLQRFGSHVNGSVVHFGGIHCVKASSHEVHSSQKKSKFNEMSRSIDAHVKASFSFYGGGGFSASHNNSDARESTGTHETNTSDIDIAVQMIGGPQEACFIPEWKRGLVENQSTWSVIDRGQASDFIPVWNIIMDNHFKNFNDPMGLACILRECWREMVASQARGKGARVDHPKWWDDERIDDLLKNGKQWKSFDITDVTQLWAVKSLENLVKRKKSLTTSENYEEQESQIKVMCERLSSLMDEYMEEKQADDLWKAFGTELISDRPKKETGGQRVAPHIIGELKRIYEDKEEDARRQEAACREEEARRKELAVLAKAARRMATGLTSDQKHRLQTMNGG</sequence>
<reference evidence="4 5" key="1">
    <citation type="submission" date="2021-05" db="EMBL/GenBank/DDBJ databases">
        <authorList>
            <person name="Zahm M."/>
            <person name="Klopp C."/>
            <person name="Cabau C."/>
            <person name="Kuhl H."/>
            <person name="Suciu R."/>
            <person name="Ciorpac M."/>
            <person name="Holostenco D."/>
            <person name="Gessner J."/>
            <person name="Wuertz S."/>
            <person name="Hohne C."/>
            <person name="Stock M."/>
            <person name="Gislard M."/>
            <person name="Lluch J."/>
            <person name="Milhes M."/>
            <person name="Lampietro C."/>
            <person name="Lopez Roques C."/>
            <person name="Donnadieu C."/>
            <person name="Du K."/>
            <person name="Schartl M."/>
            <person name="Guiguen Y."/>
        </authorList>
    </citation>
    <scope>NUCLEOTIDE SEQUENCE [LARGE SCALE GENOMIC DNA]</scope>
    <source>
        <strain evidence="4">Hh-F2</strain>
        <tissue evidence="4">Blood</tissue>
    </source>
</reference>
<evidence type="ECO:0000256" key="1">
    <source>
        <dbReference type="SAM" id="Coils"/>
    </source>
</evidence>
<name>A0ABR0YZI1_HUSHU</name>
<feature type="region of interest" description="Disordered" evidence="2">
    <location>
        <begin position="696"/>
        <end position="715"/>
    </location>
</feature>
<evidence type="ECO:0000256" key="2">
    <source>
        <dbReference type="SAM" id="MobiDB-lite"/>
    </source>
</evidence>
<keyword evidence="5" id="KW-1185">Reference proteome</keyword>
<dbReference type="InterPro" id="IPR020864">
    <property type="entry name" value="MACPF"/>
</dbReference>
<dbReference type="Pfam" id="PF01823">
    <property type="entry name" value="MACPF"/>
    <property type="match status" value="1"/>
</dbReference>
<dbReference type="Proteomes" id="UP001369086">
    <property type="component" value="Unassembled WGS sequence"/>
</dbReference>
<keyword evidence="1" id="KW-0175">Coiled coil</keyword>
<organism evidence="4 5">
    <name type="scientific">Huso huso</name>
    <name type="common">Beluga</name>
    <name type="synonym">Acipenser huso</name>
    <dbReference type="NCBI Taxonomy" id="61971"/>
    <lineage>
        <taxon>Eukaryota</taxon>
        <taxon>Metazoa</taxon>
        <taxon>Chordata</taxon>
        <taxon>Craniata</taxon>
        <taxon>Vertebrata</taxon>
        <taxon>Euteleostomi</taxon>
        <taxon>Actinopterygii</taxon>
        <taxon>Chondrostei</taxon>
        <taxon>Acipenseriformes</taxon>
        <taxon>Acipenseridae</taxon>
        <taxon>Huso</taxon>
    </lineage>
</organism>
<proteinExistence type="predicted"/>
<evidence type="ECO:0000313" key="4">
    <source>
        <dbReference type="EMBL" id="KAK6477811.1"/>
    </source>
</evidence>
<feature type="non-terminal residue" evidence="4">
    <location>
        <position position="1"/>
    </location>
</feature>
<feature type="domain" description="MACPF" evidence="3">
    <location>
        <begin position="302"/>
        <end position="471"/>
    </location>
</feature>